<reference evidence="2 3" key="1">
    <citation type="submission" date="2024-01" db="EMBL/GenBank/DDBJ databases">
        <title>The complete chloroplast genome sequence of Lithospermum erythrorhizon: insights into the phylogenetic relationship among Boraginaceae species and the maternal lineages of purple gromwells.</title>
        <authorList>
            <person name="Okada T."/>
            <person name="Watanabe K."/>
        </authorList>
    </citation>
    <scope>NUCLEOTIDE SEQUENCE [LARGE SCALE GENOMIC DNA]</scope>
</reference>
<organism evidence="2 3">
    <name type="scientific">Lithospermum erythrorhizon</name>
    <name type="common">Purple gromwell</name>
    <name type="synonym">Lithospermum officinale var. erythrorhizon</name>
    <dbReference type="NCBI Taxonomy" id="34254"/>
    <lineage>
        <taxon>Eukaryota</taxon>
        <taxon>Viridiplantae</taxon>
        <taxon>Streptophyta</taxon>
        <taxon>Embryophyta</taxon>
        <taxon>Tracheophyta</taxon>
        <taxon>Spermatophyta</taxon>
        <taxon>Magnoliopsida</taxon>
        <taxon>eudicotyledons</taxon>
        <taxon>Gunneridae</taxon>
        <taxon>Pentapetalae</taxon>
        <taxon>asterids</taxon>
        <taxon>lamiids</taxon>
        <taxon>Boraginales</taxon>
        <taxon>Boraginaceae</taxon>
        <taxon>Boraginoideae</taxon>
        <taxon>Lithospermeae</taxon>
        <taxon>Lithospermum</taxon>
    </lineage>
</organism>
<protein>
    <recommendedName>
        <fullName evidence="4">Retrovirus-related Pol polyprotein from transposon TNT 1-94</fullName>
    </recommendedName>
</protein>
<keyword evidence="3" id="KW-1185">Reference proteome</keyword>
<dbReference type="Pfam" id="PF14223">
    <property type="entry name" value="Retrotran_gag_2"/>
    <property type="match status" value="1"/>
</dbReference>
<evidence type="ECO:0000313" key="3">
    <source>
        <dbReference type="Proteomes" id="UP001454036"/>
    </source>
</evidence>
<sequence length="103" mass="11508">MMGLVDRLNALGTNISKELDVDLILKFLPDKFTQFAMNFNMHKFELSLNELHKMIINVESNLGKIKASTSSALVVQNNKKLQKKKNFVGKAKSSSNPKGDKAI</sequence>
<dbReference type="EMBL" id="BAABME010032394">
    <property type="protein sequence ID" value="GAA0149369.1"/>
    <property type="molecule type" value="Genomic_DNA"/>
</dbReference>
<gene>
    <name evidence="2" type="ORF">LIER_43051</name>
</gene>
<evidence type="ECO:0000313" key="2">
    <source>
        <dbReference type="EMBL" id="GAA0149369.1"/>
    </source>
</evidence>
<evidence type="ECO:0000256" key="1">
    <source>
        <dbReference type="SAM" id="MobiDB-lite"/>
    </source>
</evidence>
<evidence type="ECO:0008006" key="4">
    <source>
        <dbReference type="Google" id="ProtNLM"/>
    </source>
</evidence>
<comment type="caution">
    <text evidence="2">The sequence shown here is derived from an EMBL/GenBank/DDBJ whole genome shotgun (WGS) entry which is preliminary data.</text>
</comment>
<feature type="region of interest" description="Disordered" evidence="1">
    <location>
        <begin position="84"/>
        <end position="103"/>
    </location>
</feature>
<proteinExistence type="predicted"/>
<dbReference type="AlphaFoldDB" id="A0AAV3PCJ8"/>
<accession>A0AAV3PCJ8</accession>
<dbReference type="Proteomes" id="UP001454036">
    <property type="component" value="Unassembled WGS sequence"/>
</dbReference>
<name>A0AAV3PCJ8_LITER</name>